<dbReference type="EMBL" id="JAANOW010000005">
    <property type="protein sequence ID" value="NIH98899.1"/>
    <property type="molecule type" value="Genomic_DNA"/>
</dbReference>
<organism evidence="3 4">
    <name type="scientific">Mycolicibacterium fluoranthenivorans</name>
    <dbReference type="NCBI Taxonomy" id="258505"/>
    <lineage>
        <taxon>Bacteria</taxon>
        <taxon>Bacillati</taxon>
        <taxon>Actinomycetota</taxon>
        <taxon>Actinomycetes</taxon>
        <taxon>Mycobacteriales</taxon>
        <taxon>Mycobacteriaceae</taxon>
        <taxon>Mycolicibacterium</taxon>
    </lineage>
</organism>
<sequence length="305" mass="31805">MGIQFQYGQSDLELAGCDTRVLLAPKVGTAPLTNIEDITTGGIDITKVGVASRFRSVGNHEKKAGVKLSNKPTINKIMSNGQGSPTRNLPSESGKGISYTPQETNLLNLQNAWGFPLSAVSAVSAKGGFTIRIPELPVRLQWRTVLIAQDYFNAKPIYLYWIANQAEVGDRSDQGVLDSNVIETTVSLDFQTDPAVGDPVIFGMCGEGIQDLAAAVADGSLYLPATGITTANLSVTAAAGVNHTKQVVVTDSQGIDRTATATFVSDTPAKATVNSAGLVTGVASGSANVTATWNGFTAVSVVTVT</sequence>
<dbReference type="InterPro" id="IPR008964">
    <property type="entry name" value="Invasin/intimin_cell_adhesion"/>
</dbReference>
<reference evidence="3 4" key="1">
    <citation type="submission" date="2020-03" db="EMBL/GenBank/DDBJ databases">
        <title>Sequencing the genomes of 1000 actinobacteria strains.</title>
        <authorList>
            <person name="Klenk H.-P."/>
        </authorList>
    </citation>
    <scope>NUCLEOTIDE SEQUENCE [LARGE SCALE GENOMIC DNA]</scope>
    <source>
        <strain evidence="3 4">DSM 44556</strain>
    </source>
</reference>
<evidence type="ECO:0000313" key="4">
    <source>
        <dbReference type="Proteomes" id="UP000547444"/>
    </source>
</evidence>
<dbReference type="Gene3D" id="2.60.40.1080">
    <property type="match status" value="1"/>
</dbReference>
<evidence type="ECO:0000313" key="3">
    <source>
        <dbReference type="EMBL" id="NIH98899.1"/>
    </source>
</evidence>
<feature type="compositionally biased region" description="Polar residues" evidence="1">
    <location>
        <begin position="77"/>
        <end position="91"/>
    </location>
</feature>
<evidence type="ECO:0000259" key="2">
    <source>
        <dbReference type="Pfam" id="PF02368"/>
    </source>
</evidence>
<dbReference type="InterPro" id="IPR003343">
    <property type="entry name" value="Big_2"/>
</dbReference>
<dbReference type="Proteomes" id="UP000547444">
    <property type="component" value="Unassembled WGS sequence"/>
</dbReference>
<dbReference type="Pfam" id="PF02368">
    <property type="entry name" value="Big_2"/>
    <property type="match status" value="1"/>
</dbReference>
<feature type="region of interest" description="Disordered" evidence="1">
    <location>
        <begin position="77"/>
        <end position="97"/>
    </location>
</feature>
<keyword evidence="4" id="KW-1185">Reference proteome</keyword>
<accession>A0A7X5U5U2</accession>
<dbReference type="RefSeq" id="WP_208411582.1">
    <property type="nucleotide sequence ID" value="NZ_JAANOW010000005.1"/>
</dbReference>
<gene>
    <name evidence="3" type="ORF">FHU31_005923</name>
</gene>
<proteinExistence type="predicted"/>
<comment type="caution">
    <text evidence="3">The sequence shown here is derived from an EMBL/GenBank/DDBJ whole genome shotgun (WGS) entry which is preliminary data.</text>
</comment>
<name>A0A7X5U5U2_9MYCO</name>
<evidence type="ECO:0000256" key="1">
    <source>
        <dbReference type="SAM" id="MobiDB-lite"/>
    </source>
</evidence>
<protein>
    <submittedName>
        <fullName evidence="3">Uncharacterized protein YjdB</fullName>
    </submittedName>
</protein>
<dbReference type="AlphaFoldDB" id="A0A7X5U5U2"/>
<feature type="domain" description="BIG2" evidence="2">
    <location>
        <begin position="230"/>
        <end position="295"/>
    </location>
</feature>
<dbReference type="SUPFAM" id="SSF49373">
    <property type="entry name" value="Invasin/intimin cell-adhesion fragments"/>
    <property type="match status" value="1"/>
</dbReference>